<organism evidence="1 2">
    <name type="scientific">Microthyrium microscopicum</name>
    <dbReference type="NCBI Taxonomy" id="703497"/>
    <lineage>
        <taxon>Eukaryota</taxon>
        <taxon>Fungi</taxon>
        <taxon>Dikarya</taxon>
        <taxon>Ascomycota</taxon>
        <taxon>Pezizomycotina</taxon>
        <taxon>Dothideomycetes</taxon>
        <taxon>Dothideomycetes incertae sedis</taxon>
        <taxon>Microthyriales</taxon>
        <taxon>Microthyriaceae</taxon>
        <taxon>Microthyrium</taxon>
    </lineage>
</organism>
<evidence type="ECO:0000313" key="2">
    <source>
        <dbReference type="Proteomes" id="UP000799302"/>
    </source>
</evidence>
<dbReference type="OrthoDB" id="4161001at2759"/>
<dbReference type="Proteomes" id="UP000799302">
    <property type="component" value="Unassembled WGS sequence"/>
</dbReference>
<dbReference type="AlphaFoldDB" id="A0A6A6UGT5"/>
<sequence>MLKEIQTSGKLTKHIATTNNGMLLAVNYKLEGSKITLSDALSIMSQDNREVQYVVQYYESCVKSGSASLDGDAIRYVKEKLLTVLSNLQQAAGMRERIREDRTAPDDPIVSVMHSTSGTILTTVDWNDYDLRLSAPASLQIQGGASVHFEGKRGTVESTIWLSSTVVEIRLVGDTTTYFANPLEEVEEAVREDQVRMQDIALLAGHYIIIATAAEGGGRDQFLVENCLKIANTNAAVQERRGRKRKTGAISVARVTLL</sequence>
<name>A0A6A6UGT5_9PEZI</name>
<protein>
    <submittedName>
        <fullName evidence="1">Uncharacterized protein</fullName>
    </submittedName>
</protein>
<dbReference type="EMBL" id="MU004234">
    <property type="protein sequence ID" value="KAF2670094.1"/>
    <property type="molecule type" value="Genomic_DNA"/>
</dbReference>
<keyword evidence="2" id="KW-1185">Reference proteome</keyword>
<proteinExistence type="predicted"/>
<accession>A0A6A6UGT5</accession>
<reference evidence="1" key="1">
    <citation type="journal article" date="2020" name="Stud. Mycol.">
        <title>101 Dothideomycetes genomes: a test case for predicting lifestyles and emergence of pathogens.</title>
        <authorList>
            <person name="Haridas S."/>
            <person name="Albert R."/>
            <person name="Binder M."/>
            <person name="Bloem J."/>
            <person name="Labutti K."/>
            <person name="Salamov A."/>
            <person name="Andreopoulos B."/>
            <person name="Baker S."/>
            <person name="Barry K."/>
            <person name="Bills G."/>
            <person name="Bluhm B."/>
            <person name="Cannon C."/>
            <person name="Castanera R."/>
            <person name="Culley D."/>
            <person name="Daum C."/>
            <person name="Ezra D."/>
            <person name="Gonzalez J."/>
            <person name="Henrissat B."/>
            <person name="Kuo A."/>
            <person name="Liang C."/>
            <person name="Lipzen A."/>
            <person name="Lutzoni F."/>
            <person name="Magnuson J."/>
            <person name="Mondo S."/>
            <person name="Nolan M."/>
            <person name="Ohm R."/>
            <person name="Pangilinan J."/>
            <person name="Park H.-J."/>
            <person name="Ramirez L."/>
            <person name="Alfaro M."/>
            <person name="Sun H."/>
            <person name="Tritt A."/>
            <person name="Yoshinaga Y."/>
            <person name="Zwiers L.-H."/>
            <person name="Turgeon B."/>
            <person name="Goodwin S."/>
            <person name="Spatafora J."/>
            <person name="Crous P."/>
            <person name="Grigoriev I."/>
        </authorList>
    </citation>
    <scope>NUCLEOTIDE SEQUENCE</scope>
    <source>
        <strain evidence="1">CBS 115976</strain>
    </source>
</reference>
<gene>
    <name evidence="1" type="ORF">BT63DRAFT_424057</name>
</gene>
<evidence type="ECO:0000313" key="1">
    <source>
        <dbReference type="EMBL" id="KAF2670094.1"/>
    </source>
</evidence>